<dbReference type="FunFam" id="1.10.472.10:FF:000005">
    <property type="entry name" value="G2/mitotic-specific cyclin B"/>
    <property type="match status" value="1"/>
</dbReference>
<dbReference type="GO" id="GO:0051301">
    <property type="term" value="P:cell division"/>
    <property type="evidence" value="ECO:0007669"/>
    <property type="project" value="UniProtKB-KW"/>
</dbReference>
<dbReference type="InterPro" id="IPR006671">
    <property type="entry name" value="Cyclin_N"/>
</dbReference>
<dbReference type="CDD" id="cd20512">
    <property type="entry name" value="CYCLIN_CLBs_yeast_rpt2"/>
    <property type="match status" value="1"/>
</dbReference>
<dbReference type="InterPro" id="IPR036915">
    <property type="entry name" value="Cyclin-like_sf"/>
</dbReference>
<feature type="region of interest" description="Disordered" evidence="6">
    <location>
        <begin position="277"/>
        <end position="308"/>
    </location>
</feature>
<dbReference type="InterPro" id="IPR004367">
    <property type="entry name" value="Cyclin_C-dom"/>
</dbReference>
<evidence type="ECO:0000256" key="1">
    <source>
        <dbReference type="ARBA" id="ARBA00006955"/>
    </source>
</evidence>
<sequence length="685" mass="77590">MLFDRQAAATDENITHKAILTRAQAVKDLAKSNVPGVNENLKAVANKTRSSQVSNQLRTKSNSFNNGAELKQKPLQLDTKQTKIKAVTNTKQYRAVRAVRGGPGAGITRTGSEINTTAPRAGIVAAELKEKSVSDLHASHATRINDKKIVEVEISKVKESNATGFKPQARRNVSNIVQDIEIKTSTRTAVENRKIAKPASIYARRRVHLAQSVSSDGANASEDIIIEPSRQSTAIRRTHSDSHGAIVKAAEGTSSVFTRVREIEKRSVDDLRSMQEEYADIPEIPNEPESRSVKKSNSGRPENEEAKPIAEATCTKTVVESVMEVDEEQEKTRFSDYDDELQDRQLVVLESDDEFVQVIQGPKPASPQKNEDEEIIALNPLIQYTLKHTGLKNEKPITLEEIKAFESDVDEFDTTLVPAFADDIFMYMKELENKMLPDSDYMDHQTELTWGMRAILVDWLVQVHAKFRLANETLFLTINIMDRFLSTRAIPSEKVQLVGVVSLLIASKYEEIQVPSVSEIAYMTDNTYTNEEILKAERFILKILDFELGWPGPMSYLRRVSKADDYDIPIRTLSKYLLEVTLMEKHFIDVPCSKISALSYYIALKMLNRGSWGRMHAFYSGYFESELLPLVPKMVDMLLEPKSHSAIYDKYADRKYMRASEFVTQWFKKNKYRTLFEPTEKDLTQ</sequence>
<dbReference type="Pfam" id="PF00134">
    <property type="entry name" value="Cyclin_N"/>
    <property type="match status" value="1"/>
</dbReference>
<dbReference type="Gene3D" id="1.10.472.10">
    <property type="entry name" value="Cyclin-like"/>
    <property type="match status" value="2"/>
</dbReference>
<dbReference type="InterPro" id="IPR039361">
    <property type="entry name" value="Cyclin"/>
</dbReference>
<dbReference type="PROSITE" id="PS00292">
    <property type="entry name" value="CYCLINS"/>
    <property type="match status" value="1"/>
</dbReference>
<keyword evidence="4" id="KW-0131">Cell cycle</keyword>
<feature type="domain" description="Cyclin-like" evidence="7">
    <location>
        <begin position="458"/>
        <end position="542"/>
    </location>
</feature>
<dbReference type="GO" id="GO:0016538">
    <property type="term" value="F:cyclin-dependent protein serine/threonine kinase regulator activity"/>
    <property type="evidence" value="ECO:0007669"/>
    <property type="project" value="UniProtKB-ARBA"/>
</dbReference>
<dbReference type="SUPFAM" id="SSF47954">
    <property type="entry name" value="Cyclin-like"/>
    <property type="match status" value="2"/>
</dbReference>
<evidence type="ECO:0000259" key="7">
    <source>
        <dbReference type="SMART" id="SM00385"/>
    </source>
</evidence>
<organism evidence="9 10">
    <name type="scientific">Zancudomyces culisetae</name>
    <name type="common">Gut fungus</name>
    <name type="synonym">Smittium culisetae</name>
    <dbReference type="NCBI Taxonomy" id="1213189"/>
    <lineage>
        <taxon>Eukaryota</taxon>
        <taxon>Fungi</taxon>
        <taxon>Fungi incertae sedis</taxon>
        <taxon>Zoopagomycota</taxon>
        <taxon>Kickxellomycotina</taxon>
        <taxon>Harpellomycetes</taxon>
        <taxon>Harpellales</taxon>
        <taxon>Legeriomycetaceae</taxon>
        <taxon>Zancudomyces</taxon>
    </lineage>
</organism>
<feature type="domain" description="Cyclin-like" evidence="7">
    <location>
        <begin position="555"/>
        <end position="636"/>
    </location>
</feature>
<reference evidence="10" key="1">
    <citation type="submission" date="2017-01" db="EMBL/GenBank/DDBJ databases">
        <authorList>
            <person name="Wang Y."/>
            <person name="White M."/>
            <person name="Kvist S."/>
            <person name="Moncalvo J.-M."/>
        </authorList>
    </citation>
    <scope>NUCLEOTIDE SEQUENCE [LARGE SCALE GENOMIC DNA]</scope>
    <source>
        <strain evidence="10">COL-18-3</strain>
    </source>
</reference>
<evidence type="ECO:0000259" key="8">
    <source>
        <dbReference type="SMART" id="SM01332"/>
    </source>
</evidence>
<dbReference type="InterPro" id="IPR013763">
    <property type="entry name" value="Cyclin-like_dom"/>
</dbReference>
<evidence type="ECO:0000256" key="2">
    <source>
        <dbReference type="ARBA" id="ARBA00022618"/>
    </source>
</evidence>
<proteinExistence type="inferred from homology"/>
<dbReference type="FunFam" id="1.10.472.10:FF:000001">
    <property type="entry name" value="G2/mitotic-specific cyclin"/>
    <property type="match status" value="1"/>
</dbReference>
<protein>
    <submittedName>
        <fullName evidence="9">G2/mitotic-specific cyclin-4</fullName>
    </submittedName>
</protein>
<evidence type="ECO:0000313" key="9">
    <source>
        <dbReference type="EMBL" id="OMH78939.1"/>
    </source>
</evidence>
<evidence type="ECO:0000256" key="6">
    <source>
        <dbReference type="SAM" id="MobiDB-lite"/>
    </source>
</evidence>
<evidence type="ECO:0000256" key="4">
    <source>
        <dbReference type="ARBA" id="ARBA00023306"/>
    </source>
</evidence>
<dbReference type="Proteomes" id="UP000188320">
    <property type="component" value="Unassembled WGS sequence"/>
</dbReference>
<keyword evidence="2" id="KW-0132">Cell division</keyword>
<dbReference type="SMART" id="SM00385">
    <property type="entry name" value="CYCLIN"/>
    <property type="match status" value="2"/>
</dbReference>
<comment type="caution">
    <text evidence="9">The sequence shown here is derived from an EMBL/GenBank/DDBJ whole genome shotgun (WGS) entry which is preliminary data.</text>
</comment>
<dbReference type="GO" id="GO:0044772">
    <property type="term" value="P:mitotic cell cycle phase transition"/>
    <property type="evidence" value="ECO:0007669"/>
    <property type="project" value="UniProtKB-ARBA"/>
</dbReference>
<accession>A0A1R1PDE8</accession>
<gene>
    <name evidence="9" type="ORF">AX774_g7656</name>
</gene>
<dbReference type="EMBL" id="LSSK01001722">
    <property type="protein sequence ID" value="OMH78939.1"/>
    <property type="molecule type" value="Genomic_DNA"/>
</dbReference>
<dbReference type="InterPro" id="IPR048258">
    <property type="entry name" value="Cyclins_cyclin-box"/>
</dbReference>
<dbReference type="AlphaFoldDB" id="A0A1R1PDE8"/>
<dbReference type="OrthoDB" id="5590282at2759"/>
<name>A0A1R1PDE8_ZANCU</name>
<dbReference type="SMART" id="SM01332">
    <property type="entry name" value="Cyclin_C"/>
    <property type="match status" value="1"/>
</dbReference>
<evidence type="ECO:0000256" key="3">
    <source>
        <dbReference type="ARBA" id="ARBA00023127"/>
    </source>
</evidence>
<evidence type="ECO:0000256" key="5">
    <source>
        <dbReference type="RuleBase" id="RU000383"/>
    </source>
</evidence>
<feature type="domain" description="Cyclin C-terminal" evidence="8">
    <location>
        <begin position="551"/>
        <end position="665"/>
    </location>
</feature>
<keyword evidence="10" id="KW-1185">Reference proteome</keyword>
<dbReference type="PANTHER" id="PTHR10177">
    <property type="entry name" value="CYCLINS"/>
    <property type="match status" value="1"/>
</dbReference>
<keyword evidence="3 5" id="KW-0195">Cyclin</keyword>
<comment type="similarity">
    <text evidence="1">Belongs to the cyclin family. Cyclin AB subfamily.</text>
</comment>
<dbReference type="Pfam" id="PF02984">
    <property type="entry name" value="Cyclin_C"/>
    <property type="match status" value="1"/>
</dbReference>
<evidence type="ECO:0000313" key="10">
    <source>
        <dbReference type="Proteomes" id="UP000188320"/>
    </source>
</evidence>